<organism evidence="1 2">
    <name type="scientific">Eretmocerus hayati</name>
    <dbReference type="NCBI Taxonomy" id="131215"/>
    <lineage>
        <taxon>Eukaryota</taxon>
        <taxon>Metazoa</taxon>
        <taxon>Ecdysozoa</taxon>
        <taxon>Arthropoda</taxon>
        <taxon>Hexapoda</taxon>
        <taxon>Insecta</taxon>
        <taxon>Pterygota</taxon>
        <taxon>Neoptera</taxon>
        <taxon>Endopterygota</taxon>
        <taxon>Hymenoptera</taxon>
        <taxon>Apocrita</taxon>
        <taxon>Proctotrupomorpha</taxon>
        <taxon>Chalcidoidea</taxon>
        <taxon>Aphelinidae</taxon>
        <taxon>Aphelininae</taxon>
        <taxon>Eretmocerus</taxon>
    </lineage>
</organism>
<protein>
    <submittedName>
        <fullName evidence="1">Uncharacterized protein</fullName>
    </submittedName>
</protein>
<reference evidence="1" key="1">
    <citation type="submission" date="2023-04" db="EMBL/GenBank/DDBJ databases">
        <title>A chromosome-level genome assembly of the parasitoid wasp Eretmocerus hayati.</title>
        <authorList>
            <person name="Zhong Y."/>
            <person name="Liu S."/>
            <person name="Liu Y."/>
        </authorList>
    </citation>
    <scope>NUCLEOTIDE SEQUENCE</scope>
    <source>
        <strain evidence="1">ZJU_SS_LIU_2023</strain>
    </source>
</reference>
<evidence type="ECO:0000313" key="1">
    <source>
        <dbReference type="EMBL" id="KAJ8688615.1"/>
    </source>
</evidence>
<proteinExistence type="predicted"/>
<dbReference type="Proteomes" id="UP001239111">
    <property type="component" value="Chromosome 1"/>
</dbReference>
<name>A0ACC2PYC8_9HYME</name>
<dbReference type="EMBL" id="CM056741">
    <property type="protein sequence ID" value="KAJ8688615.1"/>
    <property type="molecule type" value="Genomic_DNA"/>
</dbReference>
<comment type="caution">
    <text evidence="1">The sequence shown here is derived from an EMBL/GenBank/DDBJ whole genome shotgun (WGS) entry which is preliminary data.</text>
</comment>
<keyword evidence="2" id="KW-1185">Reference proteome</keyword>
<gene>
    <name evidence="1" type="ORF">QAD02_024410</name>
</gene>
<accession>A0ACC2PYC8</accession>
<sequence length="377" mass="43200">MLPDEETSQTTSYTPKAEFRSSKAGSAGTTNCNGFTSGKNGTVRESNGVVKDSESDINSYRHDKKSHDGYFGQRLIWLNIIAISLFHFAALYSFISFPYLQRPKTALWAWLSAIFASFGVGAGVHRLWTHRSYKAKTPLRVILMLCYCTAGMNSIFDWVRDHRVHHKYSETDADPHNSNRGFFFSHVGWLMMKKHPDVVRKGRQIDMSDVISDPVVAFCEKYFLPLKILLCFIGPTLVPVYFWNEDWYYAIISQVLMRYSYVLNATWCVNSVAHMFGWKPYDKMIAPVENMLISWATGGEGWHNYHHVFPWDYKASEISHFGLDLSTYFIHAFEKIGWAYDLKQASPELIKTLASKKGDGTYYELDAHHAQSADAPE</sequence>
<evidence type="ECO:0000313" key="2">
    <source>
        <dbReference type="Proteomes" id="UP001239111"/>
    </source>
</evidence>